<dbReference type="OrthoDB" id="2721169at2"/>
<keyword evidence="1" id="KW-0812">Transmembrane</keyword>
<keyword evidence="1" id="KW-1133">Transmembrane helix</keyword>
<keyword evidence="1" id="KW-0472">Membrane</keyword>
<sequence>MNNNSYNIVVHIVNLILLGAIGFIAFFSVVNISPPIQDPISDMFSFGFLVFLLVMWTVNYWFQFKKKKWILPMAGTVFYIAIALFVGGVVMPFLRDIIEAQLLLH</sequence>
<dbReference type="RefSeq" id="WP_036180102.1">
    <property type="nucleotide sequence ID" value="NZ_AVCZ01000066.1"/>
</dbReference>
<evidence type="ECO:0000313" key="2">
    <source>
        <dbReference type="EMBL" id="KGR87980.1"/>
    </source>
</evidence>
<proteinExistence type="predicted"/>
<feature type="transmembrane region" description="Helical" evidence="1">
    <location>
        <begin position="12"/>
        <end position="32"/>
    </location>
</feature>
<dbReference type="eggNOG" id="ENOG5030C7J">
    <property type="taxonomic scope" value="Bacteria"/>
</dbReference>
<dbReference type="Proteomes" id="UP000030595">
    <property type="component" value="Unassembled WGS sequence"/>
</dbReference>
<dbReference type="AlphaFoldDB" id="A0A0A3IWZ3"/>
<comment type="caution">
    <text evidence="2">The sequence shown here is derived from an EMBL/GenBank/DDBJ whole genome shotgun (WGS) entry which is preliminary data.</text>
</comment>
<accession>A0A0A3IWZ3</accession>
<keyword evidence="3" id="KW-1185">Reference proteome</keyword>
<reference evidence="2 3" key="1">
    <citation type="submission" date="2014-02" db="EMBL/GenBank/DDBJ databases">
        <title>Draft genome sequence of Lysinibacillus massiliensis CCUG 49529.</title>
        <authorList>
            <person name="Zhang F."/>
            <person name="Wang G."/>
            <person name="Zhang L."/>
        </authorList>
    </citation>
    <scope>NUCLEOTIDE SEQUENCE [LARGE SCALE GENOMIC DNA]</scope>
    <source>
        <strain evidence="2 3">CCUG 49529</strain>
    </source>
</reference>
<feature type="transmembrane region" description="Helical" evidence="1">
    <location>
        <begin position="44"/>
        <end position="62"/>
    </location>
</feature>
<dbReference type="EMBL" id="JPVQ01000066">
    <property type="protein sequence ID" value="KGR87980.1"/>
    <property type="molecule type" value="Genomic_DNA"/>
</dbReference>
<protein>
    <submittedName>
        <fullName evidence="2">Uncharacterized protein</fullName>
    </submittedName>
</protein>
<gene>
    <name evidence="2" type="ORF">CD30_18600</name>
</gene>
<name>A0A0A3IWZ3_9BACL</name>
<evidence type="ECO:0000313" key="3">
    <source>
        <dbReference type="Proteomes" id="UP000030595"/>
    </source>
</evidence>
<organism evidence="2 3">
    <name type="scientific">Ureibacillus massiliensis 4400831 = CIP 108448 = CCUG 49529</name>
    <dbReference type="NCBI Taxonomy" id="1211035"/>
    <lineage>
        <taxon>Bacteria</taxon>
        <taxon>Bacillati</taxon>
        <taxon>Bacillota</taxon>
        <taxon>Bacilli</taxon>
        <taxon>Bacillales</taxon>
        <taxon>Caryophanaceae</taxon>
        <taxon>Ureibacillus</taxon>
    </lineage>
</organism>
<feature type="transmembrane region" description="Helical" evidence="1">
    <location>
        <begin position="69"/>
        <end position="94"/>
    </location>
</feature>
<evidence type="ECO:0000256" key="1">
    <source>
        <dbReference type="SAM" id="Phobius"/>
    </source>
</evidence>